<feature type="region of interest" description="Disordered" evidence="1">
    <location>
        <begin position="1"/>
        <end position="39"/>
    </location>
</feature>
<keyword evidence="3" id="KW-1185">Reference proteome</keyword>
<proteinExistence type="predicted"/>
<feature type="compositionally biased region" description="Basic and acidic residues" evidence="1">
    <location>
        <begin position="1"/>
        <end position="13"/>
    </location>
</feature>
<gene>
    <name evidence="2" type="ORF">CEXT_443501</name>
</gene>
<name>A0AAV4U2A6_CAEEX</name>
<comment type="caution">
    <text evidence="2">The sequence shown here is derived from an EMBL/GenBank/DDBJ whole genome shotgun (WGS) entry which is preliminary data.</text>
</comment>
<evidence type="ECO:0000256" key="1">
    <source>
        <dbReference type="SAM" id="MobiDB-lite"/>
    </source>
</evidence>
<protein>
    <submittedName>
        <fullName evidence="2">Uncharacterized protein</fullName>
    </submittedName>
</protein>
<dbReference type="EMBL" id="BPLR01012170">
    <property type="protein sequence ID" value="GIY51868.1"/>
    <property type="molecule type" value="Genomic_DNA"/>
</dbReference>
<organism evidence="2 3">
    <name type="scientific">Caerostris extrusa</name>
    <name type="common">Bark spider</name>
    <name type="synonym">Caerostris bankana</name>
    <dbReference type="NCBI Taxonomy" id="172846"/>
    <lineage>
        <taxon>Eukaryota</taxon>
        <taxon>Metazoa</taxon>
        <taxon>Ecdysozoa</taxon>
        <taxon>Arthropoda</taxon>
        <taxon>Chelicerata</taxon>
        <taxon>Arachnida</taxon>
        <taxon>Araneae</taxon>
        <taxon>Araneomorphae</taxon>
        <taxon>Entelegynae</taxon>
        <taxon>Araneoidea</taxon>
        <taxon>Araneidae</taxon>
        <taxon>Caerostris</taxon>
    </lineage>
</organism>
<evidence type="ECO:0000313" key="3">
    <source>
        <dbReference type="Proteomes" id="UP001054945"/>
    </source>
</evidence>
<reference evidence="2 3" key="1">
    <citation type="submission" date="2021-06" db="EMBL/GenBank/DDBJ databases">
        <title>Caerostris extrusa draft genome.</title>
        <authorList>
            <person name="Kono N."/>
            <person name="Arakawa K."/>
        </authorList>
    </citation>
    <scope>NUCLEOTIDE SEQUENCE [LARGE SCALE GENOMIC DNA]</scope>
</reference>
<dbReference type="Proteomes" id="UP001054945">
    <property type="component" value="Unassembled WGS sequence"/>
</dbReference>
<feature type="compositionally biased region" description="Low complexity" evidence="1">
    <location>
        <begin position="14"/>
        <end position="27"/>
    </location>
</feature>
<evidence type="ECO:0000313" key="2">
    <source>
        <dbReference type="EMBL" id="GIY51868.1"/>
    </source>
</evidence>
<accession>A0AAV4U2A6</accession>
<sequence>MEFKSKRVLENIKSKQNNNESSNSGNNPHLAVCENPYKNISPPRPEVELYKFGGSTKIKSEARELIESFPITDKDYPLAIESLTERYGRKELLIDCNCVLIDSCENC</sequence>
<dbReference type="AlphaFoldDB" id="A0AAV4U2A6"/>